<evidence type="ECO:0008006" key="4">
    <source>
        <dbReference type="Google" id="ProtNLM"/>
    </source>
</evidence>
<proteinExistence type="predicted"/>
<dbReference type="Proteomes" id="UP000807371">
    <property type="component" value="Unassembled WGS sequence"/>
</dbReference>
<evidence type="ECO:0000256" key="1">
    <source>
        <dbReference type="SAM" id="MobiDB-lite"/>
    </source>
</evidence>
<reference evidence="2 3" key="1">
    <citation type="submission" date="2020-09" db="EMBL/GenBank/DDBJ databases">
        <title>Biosynthesis of the nuclear factor of activated T cells inhibitor NFAT-133 and its congeners in Streptomyces pactum.</title>
        <authorList>
            <person name="Zhou W."/>
            <person name="Posri P."/>
            <person name="Abugrain M.E."/>
            <person name="Weisberg A.J."/>
            <person name="Chang J.H."/>
            <person name="Mahmud T."/>
        </authorList>
    </citation>
    <scope>NUCLEOTIDE SEQUENCE [LARGE SCALE GENOMIC DNA]</scope>
    <source>
        <strain evidence="2 3">ATCC 27456</strain>
    </source>
</reference>
<dbReference type="EMBL" id="JACYXC010000001">
    <property type="protein sequence ID" value="MBH5334019.1"/>
    <property type="molecule type" value="Genomic_DNA"/>
</dbReference>
<accession>A0ABS0NFR3</accession>
<gene>
    <name evidence="2" type="ORF">IHE55_04050</name>
</gene>
<feature type="compositionally biased region" description="Basic and acidic residues" evidence="1">
    <location>
        <begin position="123"/>
        <end position="146"/>
    </location>
</feature>
<dbReference type="RefSeq" id="WP_197987765.1">
    <property type="nucleotide sequence ID" value="NZ_JACYXC010000001.1"/>
</dbReference>
<feature type="region of interest" description="Disordered" evidence="1">
    <location>
        <begin position="115"/>
        <end position="146"/>
    </location>
</feature>
<comment type="caution">
    <text evidence="2">The sequence shown here is derived from an EMBL/GenBank/DDBJ whole genome shotgun (WGS) entry which is preliminary data.</text>
</comment>
<protein>
    <recommendedName>
        <fullName evidence="4">Resolvase/invertase-type recombinase catalytic domain-containing protein</fullName>
    </recommendedName>
</protein>
<evidence type="ECO:0000313" key="3">
    <source>
        <dbReference type="Proteomes" id="UP000807371"/>
    </source>
</evidence>
<evidence type="ECO:0000313" key="2">
    <source>
        <dbReference type="EMBL" id="MBH5334019.1"/>
    </source>
</evidence>
<name>A0ABS0NFR3_9ACTN</name>
<keyword evidence="3" id="KW-1185">Reference proteome</keyword>
<organism evidence="2 3">
    <name type="scientific">Streptomyces pactum</name>
    <dbReference type="NCBI Taxonomy" id="68249"/>
    <lineage>
        <taxon>Bacteria</taxon>
        <taxon>Bacillati</taxon>
        <taxon>Actinomycetota</taxon>
        <taxon>Actinomycetes</taxon>
        <taxon>Kitasatosporales</taxon>
        <taxon>Streptomycetaceae</taxon>
        <taxon>Streptomyces</taxon>
    </lineage>
</organism>
<sequence length="146" mass="15718">MEPLTEHRGVSGPVVYGLLRLVKVSATRQAALHDALAEYCRRHELVLHGVFIERTAGTNWSVAFTGLLDVLDLHDTYGVVLPALSHLGTKAIAAARQTRITASGARLLLIRGARSADSGPAGHRPDQARHRSPDPALDHDTRGTHA</sequence>